<evidence type="ECO:0008006" key="4">
    <source>
        <dbReference type="Google" id="ProtNLM"/>
    </source>
</evidence>
<evidence type="ECO:0000313" key="2">
    <source>
        <dbReference type="EMBL" id="KAF7995101.1"/>
    </source>
</evidence>
<dbReference type="Proteomes" id="UP000639338">
    <property type="component" value="Unassembled WGS sequence"/>
</dbReference>
<feature type="chain" id="PRO_5032920078" description="DUF3859 domain-containing protein" evidence="1">
    <location>
        <begin position="22"/>
        <end position="178"/>
    </location>
</feature>
<comment type="caution">
    <text evidence="2">The sequence shown here is derived from an EMBL/GenBank/DDBJ whole genome shotgun (WGS) entry which is preliminary data.</text>
</comment>
<protein>
    <recommendedName>
        <fullName evidence="4">DUF3859 domain-containing protein</fullName>
    </recommendedName>
</protein>
<accession>A0A834Y204</accession>
<gene>
    <name evidence="2" type="ORF">HCN44_004573</name>
</gene>
<keyword evidence="1" id="KW-0732">Signal</keyword>
<feature type="signal peptide" evidence="1">
    <location>
        <begin position="1"/>
        <end position="21"/>
    </location>
</feature>
<evidence type="ECO:0000313" key="3">
    <source>
        <dbReference type="Proteomes" id="UP000639338"/>
    </source>
</evidence>
<proteinExistence type="predicted"/>
<reference evidence="2 3" key="1">
    <citation type="submission" date="2020-08" db="EMBL/GenBank/DDBJ databases">
        <title>Aphidius gifuensis genome sequencing and assembly.</title>
        <authorList>
            <person name="Du Z."/>
        </authorList>
    </citation>
    <scope>NUCLEOTIDE SEQUENCE [LARGE SCALE GENOMIC DNA]</scope>
    <source>
        <strain evidence="2">YNYX2018</strain>
        <tissue evidence="2">Adults</tissue>
    </source>
</reference>
<dbReference type="EMBL" id="JACMRX010000002">
    <property type="protein sequence ID" value="KAF7995101.1"/>
    <property type="molecule type" value="Genomic_DNA"/>
</dbReference>
<dbReference type="AlphaFoldDB" id="A0A834Y204"/>
<sequence>MNRIFLPVFFCLIFMTVKINCQNTETNEIETGSLGETLKESFSGIIGGSLKVEFTFSNRLFETKPYRCCLCKPNHESCDKTSVYWGVYPEGTIRKWKSNHDLPILSKSLSINPPFYPGIIDCSFKFNDLTLEHNGDWTIIASFWSEKIDGLLNISSKKYNFTITVDNDESNYDDIIID</sequence>
<keyword evidence="3" id="KW-1185">Reference proteome</keyword>
<evidence type="ECO:0000256" key="1">
    <source>
        <dbReference type="SAM" id="SignalP"/>
    </source>
</evidence>
<name>A0A834Y204_APHGI</name>
<organism evidence="2 3">
    <name type="scientific">Aphidius gifuensis</name>
    <name type="common">Parasitoid wasp</name>
    <dbReference type="NCBI Taxonomy" id="684658"/>
    <lineage>
        <taxon>Eukaryota</taxon>
        <taxon>Metazoa</taxon>
        <taxon>Ecdysozoa</taxon>
        <taxon>Arthropoda</taxon>
        <taxon>Hexapoda</taxon>
        <taxon>Insecta</taxon>
        <taxon>Pterygota</taxon>
        <taxon>Neoptera</taxon>
        <taxon>Endopterygota</taxon>
        <taxon>Hymenoptera</taxon>
        <taxon>Apocrita</taxon>
        <taxon>Ichneumonoidea</taxon>
        <taxon>Braconidae</taxon>
        <taxon>Aphidiinae</taxon>
        <taxon>Aphidius</taxon>
    </lineage>
</organism>